<feature type="transmembrane region" description="Helical" evidence="1">
    <location>
        <begin position="105"/>
        <end position="128"/>
    </location>
</feature>
<feature type="transmembrane region" description="Helical" evidence="1">
    <location>
        <begin position="135"/>
        <end position="154"/>
    </location>
</feature>
<dbReference type="Proteomes" id="UP000270296">
    <property type="component" value="Unassembled WGS sequence"/>
</dbReference>
<dbReference type="SUPFAM" id="SSF103473">
    <property type="entry name" value="MFS general substrate transporter"/>
    <property type="match status" value="1"/>
</dbReference>
<dbReference type="AlphaFoldDB" id="A0A183IC14"/>
<dbReference type="Pfam" id="PF07690">
    <property type="entry name" value="MFS_1"/>
    <property type="match status" value="1"/>
</dbReference>
<keyword evidence="3" id="KW-1185">Reference proteome</keyword>
<organism evidence="4">
    <name type="scientific">Soboliphyme baturini</name>
    <dbReference type="NCBI Taxonomy" id="241478"/>
    <lineage>
        <taxon>Eukaryota</taxon>
        <taxon>Metazoa</taxon>
        <taxon>Ecdysozoa</taxon>
        <taxon>Nematoda</taxon>
        <taxon>Enoplea</taxon>
        <taxon>Dorylaimia</taxon>
        <taxon>Dioctophymatida</taxon>
        <taxon>Dioctophymatoidea</taxon>
        <taxon>Soboliphymatidae</taxon>
        <taxon>Soboliphyme</taxon>
    </lineage>
</organism>
<keyword evidence="1" id="KW-1133">Transmembrane helix</keyword>
<feature type="transmembrane region" description="Helical" evidence="1">
    <location>
        <begin position="417"/>
        <end position="438"/>
    </location>
</feature>
<reference evidence="4" key="1">
    <citation type="submission" date="2016-06" db="UniProtKB">
        <authorList>
            <consortium name="WormBaseParasite"/>
        </authorList>
    </citation>
    <scope>IDENTIFICATION</scope>
</reference>
<feature type="transmembrane region" description="Helical" evidence="1">
    <location>
        <begin position="193"/>
        <end position="214"/>
    </location>
</feature>
<dbReference type="OrthoDB" id="2213137at2759"/>
<evidence type="ECO:0000313" key="4">
    <source>
        <dbReference type="WBParaSite" id="SBAD_0000119501-mRNA-1"/>
    </source>
</evidence>
<feature type="transmembrane region" description="Helical" evidence="1">
    <location>
        <begin position="160"/>
        <end position="186"/>
    </location>
</feature>
<dbReference type="GO" id="GO:0008028">
    <property type="term" value="F:monocarboxylic acid transmembrane transporter activity"/>
    <property type="evidence" value="ECO:0007669"/>
    <property type="project" value="TreeGrafter"/>
</dbReference>
<dbReference type="PANTHER" id="PTHR11360:SF238">
    <property type="entry name" value="SD10469P"/>
    <property type="match status" value="1"/>
</dbReference>
<dbReference type="WBParaSite" id="SBAD_0000119501-mRNA-1">
    <property type="protein sequence ID" value="SBAD_0000119501-mRNA-1"/>
    <property type="gene ID" value="SBAD_0000119501"/>
</dbReference>
<dbReference type="InterPro" id="IPR036259">
    <property type="entry name" value="MFS_trans_sf"/>
</dbReference>
<feature type="transmembrane region" description="Helical" evidence="1">
    <location>
        <begin position="383"/>
        <end position="410"/>
    </location>
</feature>
<dbReference type="PANTHER" id="PTHR11360">
    <property type="entry name" value="MONOCARBOXYLATE TRANSPORTER"/>
    <property type="match status" value="1"/>
</dbReference>
<proteinExistence type="predicted"/>
<sequence>MKRLHSAIAKVFLSKKSENVKITKIRKRGVTENQEAWETDVEDELPATEVPLDDRILVVSPDGGWGWAVVVASLLSNFVVEGTLYNIGQIFQPIWMAEFKTNVSATAWVVSITVAWINFAGPIAGCLINMLGCRMVGFIGAFLTTIGFISSMPAKSVVHLYFTFGFIGGTGLGLIGLSSIIVVNYYFEKKRALATGIAICGSGLGTLAFGPLLADVLVTELGRAGGLRKLSNAIIMKVNSPMNRKDIFYRSSSTLLKRQMSVQALEAIVEELTEEEPEPIVFTSTVWNVLNPFKMALTNLLDVKLVCSPTYLAWAIQGMLFCFVSMVPFIYLPQRAVLQGHSEQYATLLVSCIGAVNIVCRILCGWVSDMPSVNPVNLQNRAILIAATATLLVPLLHSYWLLIVYCVFFAFGLDQSFYLLACFAVLRSITAVQLFGLAKLTNAVGLSMVLFGIAGLFGPPFAGTFPPL</sequence>
<feature type="transmembrane region" description="Helical" evidence="1">
    <location>
        <begin position="65"/>
        <end position="85"/>
    </location>
</feature>
<keyword evidence="1" id="KW-0812">Transmembrane</keyword>
<evidence type="ECO:0000313" key="3">
    <source>
        <dbReference type="Proteomes" id="UP000270296"/>
    </source>
</evidence>
<reference evidence="2 3" key="2">
    <citation type="submission" date="2018-11" db="EMBL/GenBank/DDBJ databases">
        <authorList>
            <consortium name="Pathogen Informatics"/>
        </authorList>
    </citation>
    <scope>NUCLEOTIDE SEQUENCE [LARGE SCALE GENOMIC DNA]</scope>
</reference>
<keyword evidence="1" id="KW-0472">Membrane</keyword>
<dbReference type="InterPro" id="IPR011701">
    <property type="entry name" value="MFS"/>
</dbReference>
<protein>
    <submittedName>
        <fullName evidence="4">MFS domain-containing protein</fullName>
    </submittedName>
</protein>
<dbReference type="CDD" id="cd17352">
    <property type="entry name" value="MFS_MCT_SLC16"/>
    <property type="match status" value="1"/>
</dbReference>
<feature type="transmembrane region" description="Helical" evidence="1">
    <location>
        <begin position="311"/>
        <end position="333"/>
    </location>
</feature>
<name>A0A183IC14_9BILA</name>
<feature type="transmembrane region" description="Helical" evidence="1">
    <location>
        <begin position="345"/>
        <end position="368"/>
    </location>
</feature>
<gene>
    <name evidence="2" type="ORF">SBAD_LOCUS1158</name>
</gene>
<accession>A0A183IC14</accession>
<evidence type="ECO:0000256" key="1">
    <source>
        <dbReference type="SAM" id="Phobius"/>
    </source>
</evidence>
<dbReference type="InterPro" id="IPR050327">
    <property type="entry name" value="Proton-linked_MCT"/>
</dbReference>
<dbReference type="EMBL" id="UZAM01006728">
    <property type="protein sequence ID" value="VDO93387.1"/>
    <property type="molecule type" value="Genomic_DNA"/>
</dbReference>
<evidence type="ECO:0000313" key="2">
    <source>
        <dbReference type="EMBL" id="VDO93387.1"/>
    </source>
</evidence>
<dbReference type="Gene3D" id="1.20.1250.20">
    <property type="entry name" value="MFS general substrate transporter like domains"/>
    <property type="match status" value="2"/>
</dbReference>
<feature type="transmembrane region" description="Helical" evidence="1">
    <location>
        <begin position="444"/>
        <end position="465"/>
    </location>
</feature>